<keyword evidence="1" id="KW-0812">Transmembrane</keyword>
<evidence type="ECO:0000313" key="3">
    <source>
        <dbReference type="Proteomes" id="UP000755551"/>
    </source>
</evidence>
<feature type="transmembrane region" description="Helical" evidence="1">
    <location>
        <begin position="59"/>
        <end position="78"/>
    </location>
</feature>
<keyword evidence="1" id="KW-0472">Membrane</keyword>
<feature type="transmembrane region" description="Helical" evidence="1">
    <location>
        <begin position="251"/>
        <end position="272"/>
    </location>
</feature>
<dbReference type="Pfam" id="PF06779">
    <property type="entry name" value="MFS_4"/>
    <property type="match status" value="1"/>
</dbReference>
<dbReference type="EMBL" id="JAHQZT010000001">
    <property type="protein sequence ID" value="MBV0931747.1"/>
    <property type="molecule type" value="Genomic_DNA"/>
</dbReference>
<feature type="transmembrane region" description="Helical" evidence="1">
    <location>
        <begin position="307"/>
        <end position="328"/>
    </location>
</feature>
<evidence type="ECO:0000313" key="2">
    <source>
        <dbReference type="EMBL" id="MBV0931747.1"/>
    </source>
</evidence>
<protein>
    <submittedName>
        <fullName evidence="2">MFS transporter</fullName>
    </submittedName>
</protein>
<name>A0ABS6M648_9GAMM</name>
<gene>
    <name evidence="2" type="ORF">KTN04_00120</name>
</gene>
<feature type="transmembrane region" description="Helical" evidence="1">
    <location>
        <begin position="90"/>
        <end position="109"/>
    </location>
</feature>
<organism evidence="2 3">
    <name type="scientific">Marinobacterium weihaiense</name>
    <dbReference type="NCBI Taxonomy" id="2851016"/>
    <lineage>
        <taxon>Bacteria</taxon>
        <taxon>Pseudomonadati</taxon>
        <taxon>Pseudomonadota</taxon>
        <taxon>Gammaproteobacteria</taxon>
        <taxon>Oceanospirillales</taxon>
        <taxon>Oceanospirillaceae</taxon>
        <taxon>Marinobacterium</taxon>
    </lineage>
</organism>
<keyword evidence="3" id="KW-1185">Reference proteome</keyword>
<reference evidence="2 3" key="1">
    <citation type="submission" date="2021-06" db="EMBL/GenBank/DDBJ databases">
        <title>Bacterium isolated from marine sediment.</title>
        <authorList>
            <person name="Zhu K.-L."/>
            <person name="Du Z.-J."/>
            <person name="Liang Q.-Y."/>
        </authorList>
    </citation>
    <scope>NUCLEOTIDE SEQUENCE [LARGE SCALE GENOMIC DNA]</scope>
    <source>
        <strain evidence="2 3">A346</strain>
    </source>
</reference>
<dbReference type="Proteomes" id="UP000755551">
    <property type="component" value="Unassembled WGS sequence"/>
</dbReference>
<feature type="transmembrane region" description="Helical" evidence="1">
    <location>
        <begin position="115"/>
        <end position="138"/>
    </location>
</feature>
<accession>A0ABS6M648</accession>
<evidence type="ECO:0000256" key="1">
    <source>
        <dbReference type="SAM" id="Phobius"/>
    </source>
</evidence>
<dbReference type="InterPro" id="IPR010645">
    <property type="entry name" value="MFS_4"/>
</dbReference>
<dbReference type="RefSeq" id="WP_217333177.1">
    <property type="nucleotide sequence ID" value="NZ_JAHQZT010000001.1"/>
</dbReference>
<keyword evidence="1" id="KW-1133">Transmembrane helix</keyword>
<feature type="transmembrane region" description="Helical" evidence="1">
    <location>
        <begin position="20"/>
        <end position="39"/>
    </location>
</feature>
<feature type="transmembrane region" description="Helical" evidence="1">
    <location>
        <begin position="371"/>
        <end position="391"/>
    </location>
</feature>
<dbReference type="PANTHER" id="PTHR23537">
    <property type="match status" value="1"/>
</dbReference>
<comment type="caution">
    <text evidence="2">The sequence shown here is derived from an EMBL/GenBank/DDBJ whole genome shotgun (WGS) entry which is preliminary data.</text>
</comment>
<dbReference type="PANTHER" id="PTHR23537:SF1">
    <property type="entry name" value="SUGAR TRANSPORTER"/>
    <property type="match status" value="1"/>
</dbReference>
<feature type="transmembrane region" description="Helical" evidence="1">
    <location>
        <begin position="177"/>
        <end position="197"/>
    </location>
</feature>
<proteinExistence type="predicted"/>
<feature type="transmembrane region" description="Helical" evidence="1">
    <location>
        <begin position="218"/>
        <end position="239"/>
    </location>
</feature>
<feature type="transmembrane region" description="Helical" evidence="1">
    <location>
        <begin position="150"/>
        <end position="171"/>
    </location>
</feature>
<sequence length="399" mass="42669">MASMNQTTRLAAPPYTPLRLVLTGALALAVAMGVGRFAFTPLLPLMLRDGLLDTTSVYGWASANYLGYLMGALSAFWLQRHPLIGLKAGLLGIALMTLSTGILDIPQLAQAGIALRFGCGLLSAWVLVCTSSWCLNALTHIDKRHHGSWIYTGVGAGIALTGTLTWLSGSLFATDAWIMLGLLALLLSVLPLCQPEVRYLSGETGRHVQRNLTPNARHWPLIGCYALSGFGYIIPATYLPALAQQQIDNPHLFGLAWPIFGLAALLSVALVAFKCRHWSHQRTWATAQGVMAVGVLIPAFGQRLECLALSALLVGGTFMLATLAGLQLAREREPDNPTPLLGLMTAGFASSQIAGPILVQQLEHLNTFGLAALEMGCIIASCLLTLTTCWLKRLNCATS</sequence>